<evidence type="ECO:0000313" key="1">
    <source>
        <dbReference type="EMBL" id="GGA55226.1"/>
    </source>
</evidence>
<comment type="caution">
    <text evidence="1">The sequence shown here is derived from an EMBL/GenBank/DDBJ whole genome shotgun (WGS) entry which is preliminary data.</text>
</comment>
<protein>
    <recommendedName>
        <fullName evidence="3">Phosphotransferase enzyme family protein</fullName>
    </recommendedName>
</protein>
<dbReference type="InterPro" id="IPR011009">
    <property type="entry name" value="Kinase-like_dom_sf"/>
</dbReference>
<dbReference type="EMBL" id="BMEX01000017">
    <property type="protein sequence ID" value="GGA55226.1"/>
    <property type="molecule type" value="Genomic_DNA"/>
</dbReference>
<keyword evidence="2" id="KW-1185">Reference proteome</keyword>
<evidence type="ECO:0000313" key="2">
    <source>
        <dbReference type="Proteomes" id="UP000617979"/>
    </source>
</evidence>
<accession>A0ABQ1H2A6</accession>
<dbReference type="SUPFAM" id="SSF56112">
    <property type="entry name" value="Protein kinase-like (PK-like)"/>
    <property type="match status" value="1"/>
</dbReference>
<proteinExistence type="predicted"/>
<organism evidence="1 2">
    <name type="scientific">Kroppenstedtia guangzhouensis</name>
    <dbReference type="NCBI Taxonomy" id="1274356"/>
    <lineage>
        <taxon>Bacteria</taxon>
        <taxon>Bacillati</taxon>
        <taxon>Bacillota</taxon>
        <taxon>Bacilli</taxon>
        <taxon>Bacillales</taxon>
        <taxon>Thermoactinomycetaceae</taxon>
        <taxon>Kroppenstedtia</taxon>
    </lineage>
</organism>
<evidence type="ECO:0008006" key="3">
    <source>
        <dbReference type="Google" id="ProtNLM"/>
    </source>
</evidence>
<name>A0ABQ1H2A6_9BACL</name>
<sequence length="359" mass="41592">MDMTAEERIRAALRFSDVPIESGFRFRLLAEGAWHRAYRVTLFTGESLVVRLKKKNVYGEQVPFDEKEWIAEYESVALFYRAANRCRQGICPTRYYYKVDPENTFTVESDLGETVPIKHLCAEEALDLGRDLGEFYRQLHRQKPELEGWGEPIPKGNKLIGEDLRPPALILQEKNDDMLRNYGRLAASDLPFDRPRTERSLERALSSRRWDRASLVNRDLTPENWMGSGGRLTGIIDPVPRLDDGTRYAAFFYHCYSLLLPAYLDAPRYERHAAHWKPDTLDAIAEGFLRGYADGSESLLHSIRLEHLLWVFDEITAHWRILQGDITRRTRLRMGAPPIIQQRLVRFLAELDRLTADIG</sequence>
<gene>
    <name evidence="1" type="ORF">GCM10007416_30560</name>
</gene>
<dbReference type="Proteomes" id="UP000617979">
    <property type="component" value="Unassembled WGS sequence"/>
</dbReference>
<reference evidence="2" key="1">
    <citation type="journal article" date="2019" name="Int. J. Syst. Evol. Microbiol.">
        <title>The Global Catalogue of Microorganisms (GCM) 10K type strain sequencing project: providing services to taxonomists for standard genome sequencing and annotation.</title>
        <authorList>
            <consortium name="The Broad Institute Genomics Platform"/>
            <consortium name="The Broad Institute Genome Sequencing Center for Infectious Disease"/>
            <person name="Wu L."/>
            <person name="Ma J."/>
        </authorList>
    </citation>
    <scope>NUCLEOTIDE SEQUENCE [LARGE SCALE GENOMIC DNA]</scope>
    <source>
        <strain evidence="2">CGMCC 1.12404</strain>
    </source>
</reference>